<evidence type="ECO:0000256" key="2">
    <source>
        <dbReference type="ARBA" id="ARBA00022692"/>
    </source>
</evidence>
<organism evidence="7 8">
    <name type="scientific">Mya arenaria</name>
    <name type="common">Soft-shell clam</name>
    <dbReference type="NCBI Taxonomy" id="6604"/>
    <lineage>
        <taxon>Eukaryota</taxon>
        <taxon>Metazoa</taxon>
        <taxon>Spiralia</taxon>
        <taxon>Lophotrochozoa</taxon>
        <taxon>Mollusca</taxon>
        <taxon>Bivalvia</taxon>
        <taxon>Autobranchia</taxon>
        <taxon>Heteroconchia</taxon>
        <taxon>Euheterodonta</taxon>
        <taxon>Imparidentia</taxon>
        <taxon>Neoheterodontei</taxon>
        <taxon>Myida</taxon>
        <taxon>Myoidea</taxon>
        <taxon>Myidae</taxon>
        <taxon>Mya</taxon>
    </lineage>
</organism>
<evidence type="ECO:0000256" key="4">
    <source>
        <dbReference type="ARBA" id="ARBA00023136"/>
    </source>
</evidence>
<dbReference type="InterPro" id="IPR039031">
    <property type="entry name" value="Mucolipin"/>
</dbReference>
<keyword evidence="3 5" id="KW-1133">Transmembrane helix</keyword>
<evidence type="ECO:0000256" key="5">
    <source>
        <dbReference type="SAM" id="Phobius"/>
    </source>
</evidence>
<keyword evidence="4 5" id="KW-0472">Membrane</keyword>
<keyword evidence="8" id="KW-1185">Reference proteome</keyword>
<protein>
    <submittedName>
        <fullName evidence="7">MCLN1-like protein</fullName>
    </submittedName>
</protein>
<keyword evidence="2 5" id="KW-0812">Transmembrane</keyword>
<comment type="subcellular location">
    <subcellularLocation>
        <location evidence="1">Membrane</location>
        <topology evidence="1">Multi-pass membrane protein</topology>
    </subcellularLocation>
</comment>
<gene>
    <name evidence="7" type="ORF">MAR_010903</name>
</gene>
<accession>A0ABY7FV95</accession>
<proteinExistence type="predicted"/>
<feature type="transmembrane region" description="Helical" evidence="5">
    <location>
        <begin position="169"/>
        <end position="188"/>
    </location>
</feature>
<evidence type="ECO:0000313" key="7">
    <source>
        <dbReference type="EMBL" id="WAR25199.1"/>
    </source>
</evidence>
<dbReference type="Pfam" id="PF08016">
    <property type="entry name" value="PKD_channel"/>
    <property type="match status" value="1"/>
</dbReference>
<feature type="transmembrane region" description="Helical" evidence="5">
    <location>
        <begin position="331"/>
        <end position="356"/>
    </location>
</feature>
<reference evidence="7" key="1">
    <citation type="submission" date="2022-11" db="EMBL/GenBank/DDBJ databases">
        <title>Centuries of genome instability and evolution in soft-shell clam transmissible cancer (bioRxiv).</title>
        <authorList>
            <person name="Hart S.F.M."/>
            <person name="Yonemitsu M.A."/>
            <person name="Giersch R.M."/>
            <person name="Beal B.F."/>
            <person name="Arriagada G."/>
            <person name="Davis B.W."/>
            <person name="Ostrander E.A."/>
            <person name="Goff S.P."/>
            <person name="Metzger M.J."/>
        </authorList>
    </citation>
    <scope>NUCLEOTIDE SEQUENCE</scope>
    <source>
        <strain evidence="7">MELC-2E11</strain>
        <tissue evidence="7">Siphon/mantle</tissue>
    </source>
</reference>
<evidence type="ECO:0000313" key="8">
    <source>
        <dbReference type="Proteomes" id="UP001164746"/>
    </source>
</evidence>
<feature type="transmembrane region" description="Helical" evidence="5">
    <location>
        <begin position="256"/>
        <end position="282"/>
    </location>
</feature>
<dbReference type="EMBL" id="CP111025">
    <property type="protein sequence ID" value="WAR25199.1"/>
    <property type="molecule type" value="Genomic_DNA"/>
</dbReference>
<feature type="domain" description="Polycystin cation channel PKD1/PKD2" evidence="6">
    <location>
        <begin position="247"/>
        <end position="359"/>
    </location>
</feature>
<evidence type="ECO:0000259" key="6">
    <source>
        <dbReference type="Pfam" id="PF08016"/>
    </source>
</evidence>
<name>A0ABY7FV95_MYAAR</name>
<dbReference type="PANTHER" id="PTHR12127">
    <property type="entry name" value="MUCOLIPIN"/>
    <property type="match status" value="1"/>
</dbReference>
<dbReference type="InterPro" id="IPR013122">
    <property type="entry name" value="PKD1_2_channel"/>
</dbReference>
<evidence type="ECO:0000256" key="3">
    <source>
        <dbReference type="ARBA" id="ARBA00022989"/>
    </source>
</evidence>
<feature type="transmembrane region" description="Helical" evidence="5">
    <location>
        <begin position="223"/>
        <end position="244"/>
    </location>
</feature>
<evidence type="ECO:0000256" key="1">
    <source>
        <dbReference type="ARBA" id="ARBA00004141"/>
    </source>
</evidence>
<dbReference type="Gene3D" id="1.10.287.70">
    <property type="match status" value="1"/>
</dbReference>
<sequence length="467" mass="53543">MVSGIYMLQYFNAEKDAIGYYVRLPADTMVGNIEYFDFPGFSDDQVKFGIHIHERSFEIRNGLTETVDSKTGEISYDYSILREFEHLNLTQPIKKMLLTTLSFQLHSVRVYEKDVKARCLRINGKISFQDMDNNGQVNLELDTLTTRIKCAEMNFTSVIDQALDEASSAVGGAVIALTVLSLLITVAARTKAYMRKYFKQFYKPAVQTENDLPWREYAKFFRLWDILVFVGDILTLYGTIWIVFSGELLFSTLYRAFWDVMAYLLCIVVMSMGFWVCGYIVLAPYHVKFKSPQTAAESLFTLATGDELFATLGYLETKKSGHSMIFWFSRIYIGIYVAIFTVLVINLLVAIFMGAYDEINKHYTTSPEERNLGPMEKALRKFLKTNTGKSNLRTSIYDLLRDENRRTAGEMSLKRELSKLVRISRTKKTVVLFKPTTLQAFLDEGDDVGRAMNCGCFKCVFVLLRNN</sequence>
<dbReference type="PANTHER" id="PTHR12127:SF7">
    <property type="entry name" value="SD02261P"/>
    <property type="match status" value="1"/>
</dbReference>
<dbReference type="Proteomes" id="UP001164746">
    <property type="component" value="Chromosome 14"/>
</dbReference>